<organism evidence="7 8">
    <name type="scientific">Neorhodopirellula pilleata</name>
    <dbReference type="NCBI Taxonomy" id="2714738"/>
    <lineage>
        <taxon>Bacteria</taxon>
        <taxon>Pseudomonadati</taxon>
        <taxon>Planctomycetota</taxon>
        <taxon>Planctomycetia</taxon>
        <taxon>Pirellulales</taxon>
        <taxon>Pirellulaceae</taxon>
        <taxon>Neorhodopirellula</taxon>
    </lineage>
</organism>
<protein>
    <recommendedName>
        <fullName evidence="9">Planctomycete cytochrome C</fullName>
    </recommendedName>
</protein>
<dbReference type="Pfam" id="PF07631">
    <property type="entry name" value="PSD4"/>
    <property type="match status" value="1"/>
</dbReference>
<dbReference type="InterPro" id="IPR011478">
    <property type="entry name" value="DUF1585"/>
</dbReference>
<name>A0A5C5ZZQ8_9BACT</name>
<dbReference type="Pfam" id="PF07624">
    <property type="entry name" value="PSD2"/>
    <property type="match status" value="1"/>
</dbReference>
<keyword evidence="8" id="KW-1185">Reference proteome</keyword>
<evidence type="ECO:0000256" key="1">
    <source>
        <dbReference type="SAM" id="SignalP"/>
    </source>
</evidence>
<evidence type="ECO:0000259" key="2">
    <source>
        <dbReference type="Pfam" id="PF07624"/>
    </source>
</evidence>
<dbReference type="Pfam" id="PF07626">
    <property type="entry name" value="PSD3"/>
    <property type="match status" value="1"/>
</dbReference>
<feature type="signal peptide" evidence="1">
    <location>
        <begin position="1"/>
        <end position="26"/>
    </location>
</feature>
<evidence type="ECO:0000313" key="7">
    <source>
        <dbReference type="EMBL" id="TWT93054.1"/>
    </source>
</evidence>
<feature type="domain" description="DUF1588" evidence="4">
    <location>
        <begin position="472"/>
        <end position="570"/>
    </location>
</feature>
<reference evidence="7 8" key="1">
    <citation type="submission" date="2019-02" db="EMBL/GenBank/DDBJ databases">
        <title>Deep-cultivation of Planctomycetes and their phenomic and genomic characterization uncovers novel biology.</title>
        <authorList>
            <person name="Wiegand S."/>
            <person name="Jogler M."/>
            <person name="Boedeker C."/>
            <person name="Pinto D."/>
            <person name="Vollmers J."/>
            <person name="Rivas-Marin E."/>
            <person name="Kohn T."/>
            <person name="Peeters S.H."/>
            <person name="Heuer A."/>
            <person name="Rast P."/>
            <person name="Oberbeckmann S."/>
            <person name="Bunk B."/>
            <person name="Jeske O."/>
            <person name="Meyerdierks A."/>
            <person name="Storesund J.E."/>
            <person name="Kallscheuer N."/>
            <person name="Luecker S."/>
            <person name="Lage O.M."/>
            <person name="Pohl T."/>
            <person name="Merkel B.J."/>
            <person name="Hornburger P."/>
            <person name="Mueller R.-W."/>
            <person name="Bruemmer F."/>
            <person name="Labrenz M."/>
            <person name="Spormann A.M."/>
            <person name="Op Den Camp H."/>
            <person name="Overmann J."/>
            <person name="Amann R."/>
            <person name="Jetten M.S.M."/>
            <person name="Mascher T."/>
            <person name="Medema M.H."/>
            <person name="Devos D.P."/>
            <person name="Kaster A.-K."/>
            <person name="Ovreas L."/>
            <person name="Rohde M."/>
            <person name="Galperin M.Y."/>
            <person name="Jogler C."/>
        </authorList>
    </citation>
    <scope>NUCLEOTIDE SEQUENCE [LARGE SCALE GENOMIC DNA]</scope>
    <source>
        <strain evidence="7 8">Pla100</strain>
    </source>
</reference>
<dbReference type="Proteomes" id="UP000316213">
    <property type="component" value="Unassembled WGS sequence"/>
</dbReference>
<dbReference type="InterPro" id="IPR013043">
    <property type="entry name" value="DUF1595"/>
</dbReference>
<dbReference type="Pfam" id="PF07627">
    <property type="entry name" value="PSCyt3"/>
    <property type="match status" value="1"/>
</dbReference>
<feature type="domain" description="DUF1587" evidence="3">
    <location>
        <begin position="142"/>
        <end position="204"/>
    </location>
</feature>
<evidence type="ECO:0008006" key="9">
    <source>
        <dbReference type="Google" id="ProtNLM"/>
    </source>
</evidence>
<feature type="domain" description="DUF1595" evidence="6">
    <location>
        <begin position="255"/>
        <end position="315"/>
    </location>
</feature>
<evidence type="ECO:0000259" key="5">
    <source>
        <dbReference type="Pfam" id="PF07631"/>
    </source>
</evidence>
<dbReference type="InterPro" id="IPR013042">
    <property type="entry name" value="DUF1592"/>
</dbReference>
<dbReference type="InterPro" id="IPR013036">
    <property type="entry name" value="DUF1587"/>
</dbReference>
<evidence type="ECO:0000313" key="8">
    <source>
        <dbReference type="Proteomes" id="UP000316213"/>
    </source>
</evidence>
<accession>A0A5C5ZZQ8</accession>
<dbReference type="AlphaFoldDB" id="A0A5C5ZZQ8"/>
<sequence length="668" mass="74634" precursor="true">MFLFRLLRWLPIASLCFAIVCSSLNAGDLPDGSQQWQRDYQSAIVPILNQFCAECHRGEDAHGFDLDRFQDTDSLHRESAVWDEVGKRIRLNEMPPEGSPGLSDPQKAAFHRWLDSRPGRDLCATLATDETKSWYRGYVMSRRLTRTEYLNCVSDLVAVRIDPSLEIPSDGAGGEGFDTSGDSLFTSAVHVEQYLAVADSVIGQSIAQAKRTSSIDFDSTSSEPHSDQGLATQLLHNAIAKSKTTENEPEHRGIAADVVKTFARRAWRRPVSDDEVDRLMTLFDLARKEQASFGEAVGNAMMALLVSPHFLFVVETETPDGGVQRLTPHQLATRMALFIWSSLPDEELLRAADENRLDSKEQVIAQAQRMVSDPKARALGENFGLQWLGLTHFLHATSPDNDLYPHYSERLAEDLREEAVRSVWSVFRDGRSLLELIDSDHVQINGTLASHYGIELAADADWQEVPVPNRRRGGVITLGAVLSAASYPRRTSPVLRGRWVLEEILGGRVPPPPPNVPPLDESEADHASTLRERLELHRKNPDCAACHNRMDPLGFGLENFDAIGRWRDQDGETPIDSTGKLPSGETFNGPEELKRVLLNRSGEFKRHFVKKMLGFALGRELNEFDDCVINDALKALDANDQRASVLIETIVTSYPFQHRYFKAATKTN</sequence>
<dbReference type="EMBL" id="SJPM01000010">
    <property type="protein sequence ID" value="TWT93054.1"/>
    <property type="molecule type" value="Genomic_DNA"/>
</dbReference>
<gene>
    <name evidence="7" type="ORF">Pla100_43700</name>
</gene>
<dbReference type="Pfam" id="PF07637">
    <property type="entry name" value="PSD5"/>
    <property type="match status" value="1"/>
</dbReference>
<dbReference type="InterPro" id="IPR013039">
    <property type="entry name" value="DUF1588"/>
</dbReference>
<evidence type="ECO:0000259" key="4">
    <source>
        <dbReference type="Pfam" id="PF07627"/>
    </source>
</evidence>
<evidence type="ECO:0000259" key="6">
    <source>
        <dbReference type="Pfam" id="PF07637"/>
    </source>
</evidence>
<proteinExistence type="predicted"/>
<feature type="chain" id="PRO_5022738202" description="Planctomycete cytochrome C" evidence="1">
    <location>
        <begin position="27"/>
        <end position="668"/>
    </location>
</feature>
<feature type="domain" description="DUF1585" evidence="2">
    <location>
        <begin position="583"/>
        <end position="656"/>
    </location>
</feature>
<feature type="domain" description="DUF1592" evidence="5">
    <location>
        <begin position="326"/>
        <end position="454"/>
    </location>
</feature>
<comment type="caution">
    <text evidence="7">The sequence shown here is derived from an EMBL/GenBank/DDBJ whole genome shotgun (WGS) entry which is preliminary data.</text>
</comment>
<keyword evidence="1" id="KW-0732">Signal</keyword>
<evidence type="ECO:0000259" key="3">
    <source>
        <dbReference type="Pfam" id="PF07626"/>
    </source>
</evidence>
<dbReference type="OrthoDB" id="175242at2"/>